<organism evidence="6 7">
    <name type="scientific">Streptomyces fildesensis</name>
    <dbReference type="NCBI Taxonomy" id="375757"/>
    <lineage>
        <taxon>Bacteria</taxon>
        <taxon>Bacillati</taxon>
        <taxon>Actinomycetota</taxon>
        <taxon>Actinomycetes</taxon>
        <taxon>Kitasatosporales</taxon>
        <taxon>Streptomycetaceae</taxon>
        <taxon>Streptomyces</taxon>
    </lineage>
</organism>
<dbReference type="EMBL" id="JBITYG010000006">
    <property type="protein sequence ID" value="MFI9102997.1"/>
    <property type="molecule type" value="Genomic_DNA"/>
</dbReference>
<feature type="compositionally biased region" description="Low complexity" evidence="4">
    <location>
        <begin position="195"/>
        <end position="210"/>
    </location>
</feature>
<dbReference type="Pfam" id="PF00196">
    <property type="entry name" value="GerE"/>
    <property type="match status" value="1"/>
</dbReference>
<dbReference type="Gene3D" id="1.10.10.10">
    <property type="entry name" value="Winged helix-like DNA-binding domain superfamily/Winged helix DNA-binding domain"/>
    <property type="match status" value="1"/>
</dbReference>
<evidence type="ECO:0000256" key="4">
    <source>
        <dbReference type="SAM" id="MobiDB-lite"/>
    </source>
</evidence>
<evidence type="ECO:0000313" key="6">
    <source>
        <dbReference type="EMBL" id="MFI9102997.1"/>
    </source>
</evidence>
<dbReference type="RefSeq" id="WP_399651352.1">
    <property type="nucleotide sequence ID" value="NZ_JBITYG010000006.1"/>
</dbReference>
<dbReference type="SUPFAM" id="SSF46894">
    <property type="entry name" value="C-terminal effector domain of the bipartite response regulators"/>
    <property type="match status" value="1"/>
</dbReference>
<evidence type="ECO:0000259" key="5">
    <source>
        <dbReference type="PROSITE" id="PS50043"/>
    </source>
</evidence>
<accession>A0ABW8C980</accession>
<dbReference type="PRINTS" id="PR00038">
    <property type="entry name" value="HTHLUXR"/>
</dbReference>
<dbReference type="InterPro" id="IPR000792">
    <property type="entry name" value="Tscrpt_reg_LuxR_C"/>
</dbReference>
<gene>
    <name evidence="6" type="ORF">ACIGXA_20985</name>
</gene>
<feature type="region of interest" description="Disordered" evidence="4">
    <location>
        <begin position="191"/>
        <end position="216"/>
    </location>
</feature>
<evidence type="ECO:0000256" key="2">
    <source>
        <dbReference type="ARBA" id="ARBA00023125"/>
    </source>
</evidence>
<dbReference type="CDD" id="cd06170">
    <property type="entry name" value="LuxR_C_like"/>
    <property type="match status" value="1"/>
</dbReference>
<name>A0ABW8C980_9ACTN</name>
<proteinExistence type="predicted"/>
<keyword evidence="7" id="KW-1185">Reference proteome</keyword>
<keyword evidence="3" id="KW-0804">Transcription</keyword>
<sequence>MTLVATPVPISPTSVRIAITSPDILAQIRQVFASKNLALEFVRMPYVEVTVRPAAGAAAGAAGPDRTALERVGGPVSRPGVPASRRLCAEYRLSVVEVGGRPTAEHPAPESPPHPARVPAPGADSLLVALSQRQHEVMALVSRGARNSEIAARLQVSEKTVKNHINRIFRSLGAGSRVEAVLIWQRHQQDGAIRPGASNPPLAPAPSLHSGHGGTA</sequence>
<dbReference type="Proteomes" id="UP001614394">
    <property type="component" value="Unassembled WGS sequence"/>
</dbReference>
<keyword evidence="1" id="KW-0805">Transcription regulation</keyword>
<feature type="domain" description="HTH luxR-type" evidence="5">
    <location>
        <begin position="123"/>
        <end position="188"/>
    </location>
</feature>
<comment type="caution">
    <text evidence="6">The sequence shown here is derived from an EMBL/GenBank/DDBJ whole genome shotgun (WGS) entry which is preliminary data.</text>
</comment>
<evidence type="ECO:0000256" key="1">
    <source>
        <dbReference type="ARBA" id="ARBA00023015"/>
    </source>
</evidence>
<keyword evidence="2" id="KW-0238">DNA-binding</keyword>
<feature type="region of interest" description="Disordered" evidence="4">
    <location>
        <begin position="101"/>
        <end position="121"/>
    </location>
</feature>
<feature type="compositionally biased region" description="Pro residues" evidence="4">
    <location>
        <begin position="109"/>
        <end position="118"/>
    </location>
</feature>
<reference evidence="6 7" key="1">
    <citation type="submission" date="2024-10" db="EMBL/GenBank/DDBJ databases">
        <title>The Natural Products Discovery Center: Release of the First 8490 Sequenced Strains for Exploring Actinobacteria Biosynthetic Diversity.</title>
        <authorList>
            <person name="Kalkreuter E."/>
            <person name="Kautsar S.A."/>
            <person name="Yang D."/>
            <person name="Bader C.D."/>
            <person name="Teijaro C.N."/>
            <person name="Fluegel L."/>
            <person name="Davis C.M."/>
            <person name="Simpson J.R."/>
            <person name="Lauterbach L."/>
            <person name="Steele A.D."/>
            <person name="Gui C."/>
            <person name="Meng S."/>
            <person name="Li G."/>
            <person name="Viehrig K."/>
            <person name="Ye F."/>
            <person name="Su P."/>
            <person name="Kiefer A.F."/>
            <person name="Nichols A."/>
            <person name="Cepeda A.J."/>
            <person name="Yan W."/>
            <person name="Fan B."/>
            <person name="Jiang Y."/>
            <person name="Adhikari A."/>
            <person name="Zheng C.-J."/>
            <person name="Schuster L."/>
            <person name="Cowan T.M."/>
            <person name="Smanski M.J."/>
            <person name="Chevrette M.G."/>
            <person name="De Carvalho L.P.S."/>
            <person name="Shen B."/>
        </authorList>
    </citation>
    <scope>NUCLEOTIDE SEQUENCE [LARGE SCALE GENOMIC DNA]</scope>
    <source>
        <strain evidence="6 7">NPDC053399</strain>
    </source>
</reference>
<dbReference type="SMART" id="SM00421">
    <property type="entry name" value="HTH_LUXR"/>
    <property type="match status" value="1"/>
</dbReference>
<dbReference type="PANTHER" id="PTHR44688:SF16">
    <property type="entry name" value="DNA-BINDING TRANSCRIPTIONAL ACTIVATOR DEVR_DOSR"/>
    <property type="match status" value="1"/>
</dbReference>
<dbReference type="InterPro" id="IPR036388">
    <property type="entry name" value="WH-like_DNA-bd_sf"/>
</dbReference>
<evidence type="ECO:0000256" key="3">
    <source>
        <dbReference type="ARBA" id="ARBA00023163"/>
    </source>
</evidence>
<protein>
    <submittedName>
        <fullName evidence="6">Response regulator transcription factor</fullName>
    </submittedName>
</protein>
<dbReference type="InterPro" id="IPR016032">
    <property type="entry name" value="Sig_transdc_resp-reg_C-effctor"/>
</dbReference>
<evidence type="ECO:0000313" key="7">
    <source>
        <dbReference type="Proteomes" id="UP001614394"/>
    </source>
</evidence>
<dbReference type="PROSITE" id="PS50043">
    <property type="entry name" value="HTH_LUXR_2"/>
    <property type="match status" value="1"/>
</dbReference>
<dbReference type="PANTHER" id="PTHR44688">
    <property type="entry name" value="DNA-BINDING TRANSCRIPTIONAL ACTIVATOR DEVR_DOSR"/>
    <property type="match status" value="1"/>
</dbReference>